<dbReference type="OrthoDB" id="565040at2759"/>
<evidence type="ECO:0000313" key="2">
    <source>
        <dbReference type="Proteomes" id="UP000017836"/>
    </source>
</evidence>
<keyword evidence="2" id="KW-1185">Reference proteome</keyword>
<dbReference type="HOGENOM" id="CLU_075183_1_0_1"/>
<name>W1PEU2_AMBTC</name>
<dbReference type="PANTHER" id="PTHR35748:SF1">
    <property type="entry name" value="OS05G0358400 PROTEIN"/>
    <property type="match status" value="1"/>
</dbReference>
<dbReference type="Proteomes" id="UP000017836">
    <property type="component" value="Unassembled WGS sequence"/>
</dbReference>
<dbReference type="KEGG" id="atr:18434692"/>
<proteinExistence type="predicted"/>
<sequence>MAASEFSRFTQLNEPKHFDAIATPDGFFSICGFGSLLSERSARGTFPGLRNFRIAALRDFRRIYAHVAAFFYDRGIAKEDTKEISSMSTEPCPGGYLIITVFEVPKSEAVALMERESEFRYIVVIPEELDGKPFTHPAVLCARYSDEEFFHERCKGNKDIYFKHYGRVNIYQIWRNDILPCRVYLRHCVLAAKNLSEAAYDNFLDHTFLGDRKTTIREYLGSAGSGIMEEEPPDCVKGRYDG</sequence>
<dbReference type="eggNOG" id="ENOG502QSZV">
    <property type="taxonomic scope" value="Eukaryota"/>
</dbReference>
<dbReference type="AlphaFoldDB" id="W1PEU2"/>
<reference evidence="2" key="1">
    <citation type="journal article" date="2013" name="Science">
        <title>The Amborella genome and the evolution of flowering plants.</title>
        <authorList>
            <consortium name="Amborella Genome Project"/>
        </authorList>
    </citation>
    <scope>NUCLEOTIDE SEQUENCE [LARGE SCALE GENOMIC DNA]</scope>
</reference>
<gene>
    <name evidence="1" type="ORF">AMTR_s00058p00050340</name>
</gene>
<protein>
    <submittedName>
        <fullName evidence="1">Uncharacterized protein</fullName>
    </submittedName>
</protein>
<evidence type="ECO:0000313" key="1">
    <source>
        <dbReference type="EMBL" id="ERN06493.1"/>
    </source>
</evidence>
<dbReference type="OMA" id="ALMCTRW"/>
<accession>W1PEU2</accession>
<organism evidence="1 2">
    <name type="scientific">Amborella trichopoda</name>
    <dbReference type="NCBI Taxonomy" id="13333"/>
    <lineage>
        <taxon>Eukaryota</taxon>
        <taxon>Viridiplantae</taxon>
        <taxon>Streptophyta</taxon>
        <taxon>Embryophyta</taxon>
        <taxon>Tracheophyta</taxon>
        <taxon>Spermatophyta</taxon>
        <taxon>Magnoliopsida</taxon>
        <taxon>Amborellales</taxon>
        <taxon>Amborellaceae</taxon>
        <taxon>Amborella</taxon>
    </lineage>
</organism>
<dbReference type="Gene3D" id="3.10.490.10">
    <property type="entry name" value="Gamma-glutamyl cyclotransferase-like"/>
    <property type="match status" value="1"/>
</dbReference>
<dbReference type="PANTHER" id="PTHR35748">
    <property type="entry name" value="OS05G0358400 PROTEIN"/>
    <property type="match status" value="1"/>
</dbReference>
<dbReference type="EMBL" id="KI393888">
    <property type="protein sequence ID" value="ERN06493.1"/>
    <property type="molecule type" value="Genomic_DNA"/>
</dbReference>
<dbReference type="Gramene" id="ERN06493">
    <property type="protein sequence ID" value="ERN06493"/>
    <property type="gene ID" value="AMTR_s00058p00050340"/>
</dbReference>